<evidence type="ECO:0000313" key="4">
    <source>
        <dbReference type="Proteomes" id="UP000002195"/>
    </source>
</evidence>
<dbReference type="HOGENOM" id="CLU_2488100_0_0_1"/>
<dbReference type="GeneID" id="8622870"/>
<feature type="compositionally biased region" description="Acidic residues" evidence="1">
    <location>
        <begin position="12"/>
        <end position="22"/>
    </location>
</feature>
<dbReference type="InterPro" id="IPR003034">
    <property type="entry name" value="SAP_dom"/>
</dbReference>
<evidence type="ECO:0000313" key="3">
    <source>
        <dbReference type="EMBL" id="EAL66949.1"/>
    </source>
</evidence>
<feature type="region of interest" description="Disordered" evidence="1">
    <location>
        <begin position="1"/>
        <end position="24"/>
    </location>
</feature>
<dbReference type="STRING" id="44689.Q54UG0"/>
<feature type="compositionally biased region" description="Basic and acidic residues" evidence="1">
    <location>
        <begin position="1"/>
        <end position="11"/>
    </location>
</feature>
<protein>
    <recommendedName>
        <fullName evidence="2">SAP domain-containing protein</fullName>
    </recommendedName>
</protein>
<accession>Q54UG0</accession>
<dbReference type="Proteomes" id="UP000002195">
    <property type="component" value="Unassembled WGS sequence"/>
</dbReference>
<dbReference type="KEGG" id="ddi:DDB_G0281305"/>
<dbReference type="InParanoid" id="Q54UG0"/>
<dbReference type="RefSeq" id="XP_640816.1">
    <property type="nucleotide sequence ID" value="XM_635724.1"/>
</dbReference>
<gene>
    <name evidence="3" type="ORF">DDB_G0281305</name>
</gene>
<proteinExistence type="predicted"/>
<dbReference type="SMR" id="Q54UG0"/>
<reference evidence="3 4" key="1">
    <citation type="journal article" date="2005" name="Nature">
        <title>The genome of the social amoeba Dictyostelium discoideum.</title>
        <authorList>
            <consortium name="The Dictyostelium discoideum Sequencing Consortium"/>
            <person name="Eichinger L."/>
            <person name="Pachebat J.A."/>
            <person name="Glockner G."/>
            <person name="Rajandream M.A."/>
            <person name="Sucgang R."/>
            <person name="Berriman M."/>
            <person name="Song J."/>
            <person name="Olsen R."/>
            <person name="Szafranski K."/>
            <person name="Xu Q."/>
            <person name="Tunggal B."/>
            <person name="Kummerfeld S."/>
            <person name="Madera M."/>
            <person name="Konfortov B.A."/>
            <person name="Rivero F."/>
            <person name="Bankier A.T."/>
            <person name="Lehmann R."/>
            <person name="Hamlin N."/>
            <person name="Davies R."/>
            <person name="Gaudet P."/>
            <person name="Fey P."/>
            <person name="Pilcher K."/>
            <person name="Chen G."/>
            <person name="Saunders D."/>
            <person name="Sodergren E."/>
            <person name="Davis P."/>
            <person name="Kerhornou A."/>
            <person name="Nie X."/>
            <person name="Hall N."/>
            <person name="Anjard C."/>
            <person name="Hemphill L."/>
            <person name="Bason N."/>
            <person name="Farbrother P."/>
            <person name="Desany B."/>
            <person name="Just E."/>
            <person name="Morio T."/>
            <person name="Rost R."/>
            <person name="Churcher C."/>
            <person name="Cooper J."/>
            <person name="Haydock S."/>
            <person name="van Driessche N."/>
            <person name="Cronin A."/>
            <person name="Goodhead I."/>
            <person name="Muzny D."/>
            <person name="Mourier T."/>
            <person name="Pain A."/>
            <person name="Lu M."/>
            <person name="Harper D."/>
            <person name="Lindsay R."/>
            <person name="Hauser H."/>
            <person name="James K."/>
            <person name="Quiles M."/>
            <person name="Madan Babu M."/>
            <person name="Saito T."/>
            <person name="Buchrieser C."/>
            <person name="Wardroper A."/>
            <person name="Felder M."/>
            <person name="Thangavelu M."/>
            <person name="Johnson D."/>
            <person name="Knights A."/>
            <person name="Loulseged H."/>
            <person name="Mungall K."/>
            <person name="Oliver K."/>
            <person name="Price C."/>
            <person name="Quail M.A."/>
            <person name="Urushihara H."/>
            <person name="Hernandez J."/>
            <person name="Rabbinowitsch E."/>
            <person name="Steffen D."/>
            <person name="Sanders M."/>
            <person name="Ma J."/>
            <person name="Kohara Y."/>
            <person name="Sharp S."/>
            <person name="Simmonds M."/>
            <person name="Spiegler S."/>
            <person name="Tivey A."/>
            <person name="Sugano S."/>
            <person name="White B."/>
            <person name="Walker D."/>
            <person name="Woodward J."/>
            <person name="Winckler T."/>
            <person name="Tanaka Y."/>
            <person name="Shaulsky G."/>
            <person name="Schleicher M."/>
            <person name="Weinstock G."/>
            <person name="Rosenthal A."/>
            <person name="Cox E.C."/>
            <person name="Chisholm R.L."/>
            <person name="Gibbs R."/>
            <person name="Loomis W.F."/>
            <person name="Platzer M."/>
            <person name="Kay R.R."/>
            <person name="Williams J."/>
            <person name="Dear P.H."/>
            <person name="Noegel A.A."/>
            <person name="Barrell B."/>
            <person name="Kuspa A."/>
        </authorList>
    </citation>
    <scope>NUCLEOTIDE SEQUENCE [LARGE SCALE GENOMIC DNA]</scope>
    <source>
        <strain evidence="3 4">AX4</strain>
    </source>
</reference>
<dbReference type="SUPFAM" id="SSF68906">
    <property type="entry name" value="SAP domain"/>
    <property type="match status" value="1"/>
</dbReference>
<dbReference type="EMBL" id="AAFI02000040">
    <property type="protein sequence ID" value="EAL66949.1"/>
    <property type="molecule type" value="Genomic_DNA"/>
</dbReference>
<dbReference type="Pfam" id="PF02037">
    <property type="entry name" value="SAP"/>
    <property type="match status" value="1"/>
</dbReference>
<dbReference type="AlphaFoldDB" id="Q54UG0"/>
<keyword evidence="4" id="KW-1185">Reference proteome</keyword>
<dbReference type="PROSITE" id="PS50800">
    <property type="entry name" value="SAP"/>
    <property type="match status" value="1"/>
</dbReference>
<dbReference type="FunCoup" id="Q54UG0">
    <property type="interactions" value="877"/>
</dbReference>
<evidence type="ECO:0000256" key="1">
    <source>
        <dbReference type="SAM" id="MobiDB-lite"/>
    </source>
</evidence>
<dbReference type="PaxDb" id="44689-DDB0218282"/>
<organism evidence="3 4">
    <name type="scientific">Dictyostelium discoideum</name>
    <name type="common">Social amoeba</name>
    <dbReference type="NCBI Taxonomy" id="44689"/>
    <lineage>
        <taxon>Eukaryota</taxon>
        <taxon>Amoebozoa</taxon>
        <taxon>Evosea</taxon>
        <taxon>Eumycetozoa</taxon>
        <taxon>Dictyostelia</taxon>
        <taxon>Dictyosteliales</taxon>
        <taxon>Dictyosteliaceae</taxon>
        <taxon>Dictyostelium</taxon>
    </lineage>
</organism>
<feature type="domain" description="SAP" evidence="2">
    <location>
        <begin position="36"/>
        <end position="70"/>
    </location>
</feature>
<evidence type="ECO:0000259" key="2">
    <source>
        <dbReference type="PROSITE" id="PS50800"/>
    </source>
</evidence>
<name>Q54UG0_DICDI</name>
<dbReference type="InterPro" id="IPR036361">
    <property type="entry name" value="SAP_dom_sf"/>
</dbReference>
<dbReference type="VEuPathDB" id="AmoebaDB:DDB_G0281305"/>
<comment type="caution">
    <text evidence="3">The sequence shown here is derived from an EMBL/GenBank/DDBJ whole genome shotgun (WGS) entry which is preliminary data.</text>
</comment>
<sequence length="87" mass="10173">MVNNNKRKEIENQENDNDDDNDGLLTYKKFKEDINYDSIRSKELQTIANSLGLPIIGKKQEIYKRVEGYFLSKKFKNDLTNSTTNQP</sequence>